<proteinExistence type="predicted"/>
<evidence type="ECO:0000256" key="1">
    <source>
        <dbReference type="SAM" id="MobiDB-lite"/>
    </source>
</evidence>
<comment type="caution">
    <text evidence="2">The sequence shown here is derived from an EMBL/GenBank/DDBJ whole genome shotgun (WGS) entry which is preliminary data.</text>
</comment>
<evidence type="ECO:0000313" key="3">
    <source>
        <dbReference type="Proteomes" id="UP001651158"/>
    </source>
</evidence>
<feature type="region of interest" description="Disordered" evidence="1">
    <location>
        <begin position="21"/>
        <end position="46"/>
    </location>
</feature>
<keyword evidence="3" id="KW-1185">Reference proteome</keyword>
<name>A0ABR4QLY6_9CEST</name>
<organism evidence="2 3">
    <name type="scientific">Taenia crassiceps</name>
    <dbReference type="NCBI Taxonomy" id="6207"/>
    <lineage>
        <taxon>Eukaryota</taxon>
        <taxon>Metazoa</taxon>
        <taxon>Spiralia</taxon>
        <taxon>Lophotrochozoa</taxon>
        <taxon>Platyhelminthes</taxon>
        <taxon>Cestoda</taxon>
        <taxon>Eucestoda</taxon>
        <taxon>Cyclophyllidea</taxon>
        <taxon>Taeniidae</taxon>
        <taxon>Taenia</taxon>
    </lineage>
</organism>
<evidence type="ECO:0000313" key="2">
    <source>
        <dbReference type="EMBL" id="KAL5110567.1"/>
    </source>
</evidence>
<gene>
    <name evidence="2" type="ORF">TcWFU_006764</name>
</gene>
<reference evidence="2 3" key="1">
    <citation type="journal article" date="2022" name="Front. Cell. Infect. Microbiol.">
        <title>The Genomes of Two Strains of Taenia crassiceps the Animal Model for the Study of Human Cysticercosis.</title>
        <authorList>
            <person name="Bobes R.J."/>
            <person name="Estrada K."/>
            <person name="Rios-Valencia D.G."/>
            <person name="Calderon-Gallegos A."/>
            <person name="de la Torre P."/>
            <person name="Carrero J.C."/>
            <person name="Sanchez-Flores A."/>
            <person name="Laclette J.P."/>
        </authorList>
    </citation>
    <scope>NUCLEOTIDE SEQUENCE [LARGE SCALE GENOMIC DNA]</scope>
    <source>
        <strain evidence="2">WFUcys</strain>
    </source>
</reference>
<accession>A0ABR4QLY6</accession>
<protein>
    <submittedName>
        <fullName evidence="2">Uncharacterized protein</fullName>
    </submittedName>
</protein>
<dbReference type="Proteomes" id="UP001651158">
    <property type="component" value="Unassembled WGS sequence"/>
</dbReference>
<sequence>MKSILYSNSLFKIETRRKHVGGPSIGPGTKSKGYADNSQYRKESAHGNAGTPFLQPFLVGTDCGIVHTLASNEPTQHLVGYIQSIDSDIAPLYEAPSSTNFLDANTSQSLYGHLGHVEKIYADLKRMIPLTLLSGALGFRRMCVICTSLKEPHFTAIDP</sequence>
<dbReference type="EMBL" id="JAKROA010000002">
    <property type="protein sequence ID" value="KAL5110567.1"/>
    <property type="molecule type" value="Genomic_DNA"/>
</dbReference>